<dbReference type="PROSITE" id="PS51774">
    <property type="entry name" value="NAB"/>
    <property type="match status" value="1"/>
</dbReference>
<name>A0AAP0R995_LIQFO</name>
<proteinExistence type="inferred from homology"/>
<protein>
    <recommendedName>
        <fullName evidence="5">NAB domain-containing protein</fullName>
    </recommendedName>
</protein>
<feature type="domain" description="NAB" evidence="5">
    <location>
        <begin position="6"/>
        <end position="88"/>
    </location>
</feature>
<evidence type="ECO:0000256" key="3">
    <source>
        <dbReference type="SAM" id="Coils"/>
    </source>
</evidence>
<evidence type="ECO:0000259" key="5">
    <source>
        <dbReference type="PROSITE" id="PS51774"/>
    </source>
</evidence>
<evidence type="ECO:0000256" key="2">
    <source>
        <dbReference type="ARBA" id="ARBA00038006"/>
    </source>
</evidence>
<sequence length="284" mass="32114">MENTSGSCSWGSDRPDSPHQSQWLQTTLSDLDKKMKAMLSVIEEDGDSLAHRVEMYYKKRPELIKMIEEFNSSYRSLAERYDQLSSQSAHAPNSGTSSPSLDCRKKQQISNDNNSSKAVGSPVDSKLEAFDSHPESIVEDPEVEFDSANYNFKSLNEVAEDLMSNEPCNMTNTDNEITHFELGWKMAGDFPTGSFNLENTWSALKFQVMKLMEENLQQQAELIRRNNEKRNAIKELRCQLDQLKGENRALQSCLGCSKIDVKDNRSQISTLKGLKLGKFFGCSP</sequence>
<accession>A0AAP0R995</accession>
<dbReference type="Pfam" id="PF07765">
    <property type="entry name" value="KIP1"/>
    <property type="match status" value="1"/>
</dbReference>
<keyword evidence="7" id="KW-1185">Reference proteome</keyword>
<reference evidence="6 7" key="1">
    <citation type="journal article" date="2024" name="Plant J.">
        <title>Genome sequences and population genomics reveal climatic adaptation and genomic divergence between two closely related sweetgum species.</title>
        <authorList>
            <person name="Xu W.Q."/>
            <person name="Ren C.Q."/>
            <person name="Zhang X.Y."/>
            <person name="Comes H.P."/>
            <person name="Liu X.H."/>
            <person name="Li Y.G."/>
            <person name="Kettle C.J."/>
            <person name="Jalonen R."/>
            <person name="Gaisberger H."/>
            <person name="Ma Y.Z."/>
            <person name="Qiu Y.X."/>
        </authorList>
    </citation>
    <scope>NUCLEOTIDE SEQUENCE [LARGE SCALE GENOMIC DNA]</scope>
    <source>
        <strain evidence="6">Hangzhou</strain>
    </source>
</reference>
<dbReference type="InterPro" id="IPR051861">
    <property type="entry name" value="NET_actin-binding_domain"/>
</dbReference>
<comment type="similarity">
    <text evidence="2">Belongs to the NET family.</text>
</comment>
<dbReference type="PANTHER" id="PTHR32258">
    <property type="entry name" value="PROTEIN NETWORKED 4A"/>
    <property type="match status" value="1"/>
</dbReference>
<feature type="compositionally biased region" description="Polar residues" evidence="4">
    <location>
        <begin position="1"/>
        <end position="10"/>
    </location>
</feature>
<keyword evidence="1 3" id="KW-0175">Coiled coil</keyword>
<evidence type="ECO:0000313" key="7">
    <source>
        <dbReference type="Proteomes" id="UP001415857"/>
    </source>
</evidence>
<gene>
    <name evidence="6" type="ORF">L1049_002318</name>
</gene>
<organism evidence="6 7">
    <name type="scientific">Liquidambar formosana</name>
    <name type="common">Formosan gum</name>
    <dbReference type="NCBI Taxonomy" id="63359"/>
    <lineage>
        <taxon>Eukaryota</taxon>
        <taxon>Viridiplantae</taxon>
        <taxon>Streptophyta</taxon>
        <taxon>Embryophyta</taxon>
        <taxon>Tracheophyta</taxon>
        <taxon>Spermatophyta</taxon>
        <taxon>Magnoliopsida</taxon>
        <taxon>eudicotyledons</taxon>
        <taxon>Gunneridae</taxon>
        <taxon>Pentapetalae</taxon>
        <taxon>Saxifragales</taxon>
        <taxon>Altingiaceae</taxon>
        <taxon>Liquidambar</taxon>
    </lineage>
</organism>
<feature type="compositionally biased region" description="Polar residues" evidence="4">
    <location>
        <begin position="108"/>
        <end position="118"/>
    </location>
</feature>
<dbReference type="Proteomes" id="UP001415857">
    <property type="component" value="Unassembled WGS sequence"/>
</dbReference>
<feature type="region of interest" description="Disordered" evidence="4">
    <location>
        <begin position="85"/>
        <end position="131"/>
    </location>
</feature>
<dbReference type="GO" id="GO:0003779">
    <property type="term" value="F:actin binding"/>
    <property type="evidence" value="ECO:0007669"/>
    <property type="project" value="InterPro"/>
</dbReference>
<dbReference type="PANTHER" id="PTHR32258:SF15">
    <property type="entry name" value="NAB DOMAIN-CONTAINING PROTEIN"/>
    <property type="match status" value="1"/>
</dbReference>
<dbReference type="EMBL" id="JBBPBK010000013">
    <property type="protein sequence ID" value="KAK9271951.1"/>
    <property type="molecule type" value="Genomic_DNA"/>
</dbReference>
<dbReference type="InterPro" id="IPR011684">
    <property type="entry name" value="NAB"/>
</dbReference>
<evidence type="ECO:0000313" key="6">
    <source>
        <dbReference type="EMBL" id="KAK9271951.1"/>
    </source>
</evidence>
<comment type="caution">
    <text evidence="6">The sequence shown here is derived from an EMBL/GenBank/DDBJ whole genome shotgun (WGS) entry which is preliminary data.</text>
</comment>
<feature type="compositionally biased region" description="Polar residues" evidence="4">
    <location>
        <begin position="85"/>
        <end position="100"/>
    </location>
</feature>
<feature type="region of interest" description="Disordered" evidence="4">
    <location>
        <begin position="1"/>
        <end position="23"/>
    </location>
</feature>
<evidence type="ECO:0000256" key="4">
    <source>
        <dbReference type="SAM" id="MobiDB-lite"/>
    </source>
</evidence>
<dbReference type="AlphaFoldDB" id="A0AAP0R995"/>
<evidence type="ECO:0000256" key="1">
    <source>
        <dbReference type="ARBA" id="ARBA00023054"/>
    </source>
</evidence>
<feature type="coiled-coil region" evidence="3">
    <location>
        <begin position="209"/>
        <end position="253"/>
    </location>
</feature>